<evidence type="ECO:0000256" key="1">
    <source>
        <dbReference type="SAM" id="MobiDB-lite"/>
    </source>
</evidence>
<gene>
    <name evidence="3" type="ORF">SAMN04488511_11419</name>
</gene>
<dbReference type="InterPro" id="IPR014862">
    <property type="entry name" value="TrwC"/>
</dbReference>
<dbReference type="SUPFAM" id="SSF55464">
    <property type="entry name" value="Origin of replication-binding domain, RBD-like"/>
    <property type="match status" value="1"/>
</dbReference>
<organism evidence="3 4">
    <name type="scientific">Pedobacter suwonensis</name>
    <dbReference type="NCBI Taxonomy" id="332999"/>
    <lineage>
        <taxon>Bacteria</taxon>
        <taxon>Pseudomonadati</taxon>
        <taxon>Bacteroidota</taxon>
        <taxon>Sphingobacteriia</taxon>
        <taxon>Sphingobacteriales</taxon>
        <taxon>Sphingobacteriaceae</taxon>
        <taxon>Pedobacter</taxon>
    </lineage>
</organism>
<dbReference type="Pfam" id="PF13604">
    <property type="entry name" value="AAA_30"/>
    <property type="match status" value="1"/>
</dbReference>
<evidence type="ECO:0000313" key="3">
    <source>
        <dbReference type="EMBL" id="SFA54819.1"/>
    </source>
</evidence>
<feature type="compositionally biased region" description="Basic and acidic residues" evidence="1">
    <location>
        <begin position="879"/>
        <end position="897"/>
    </location>
</feature>
<proteinExistence type="predicted"/>
<reference evidence="4" key="1">
    <citation type="submission" date="2016-10" db="EMBL/GenBank/DDBJ databases">
        <authorList>
            <person name="Varghese N."/>
            <person name="Submissions S."/>
        </authorList>
    </citation>
    <scope>NUCLEOTIDE SEQUENCE [LARGE SCALE GENOMIC DNA]</scope>
    <source>
        <strain evidence="4">DSM 18130</strain>
    </source>
</reference>
<dbReference type="OrthoDB" id="1826980at2"/>
<dbReference type="EMBL" id="FOJM01000014">
    <property type="protein sequence ID" value="SFA54819.1"/>
    <property type="molecule type" value="Genomic_DNA"/>
</dbReference>
<dbReference type="Pfam" id="PF08751">
    <property type="entry name" value="TrwC"/>
    <property type="match status" value="1"/>
</dbReference>
<evidence type="ECO:0000313" key="4">
    <source>
        <dbReference type="Proteomes" id="UP000198836"/>
    </source>
</evidence>
<dbReference type="Proteomes" id="UP000198836">
    <property type="component" value="Unassembled WGS sequence"/>
</dbReference>
<dbReference type="SUPFAM" id="SSF52540">
    <property type="entry name" value="P-loop containing nucleoside triphosphate hydrolases"/>
    <property type="match status" value="2"/>
</dbReference>
<protein>
    <submittedName>
        <fullName evidence="3">Conjugative relaxase domain-containing protein, TrwC/TraI family</fullName>
    </submittedName>
</protein>
<dbReference type="AlphaFoldDB" id="A0A1I0TSR8"/>
<keyword evidence="4" id="KW-1185">Reference proteome</keyword>
<dbReference type="NCBIfam" id="NF041492">
    <property type="entry name" value="MobF"/>
    <property type="match status" value="1"/>
</dbReference>
<dbReference type="Gene3D" id="3.40.50.300">
    <property type="entry name" value="P-loop containing nucleotide triphosphate hydrolases"/>
    <property type="match status" value="2"/>
</dbReference>
<feature type="domain" description="TrwC relaxase" evidence="2">
    <location>
        <begin position="10"/>
        <end position="289"/>
    </location>
</feature>
<dbReference type="RefSeq" id="WP_090985703.1">
    <property type="nucleotide sequence ID" value="NZ_FOJM01000014.1"/>
</dbReference>
<dbReference type="STRING" id="332999.SAMN04488511_11419"/>
<sequence length="903" mass="102066">MLRFTQSKSAEQAKNYFSQALQTSDYFISDVELPGQFHGELAKKLGISGMATKEAFYSLCENINPVTGKMLTQRTREDRTVGYDITFSVPKSVSIVNALYSNSGIQEVFQQSVNETMKLIEADIMTRVRVGGKDEDRKGNGLIWAEFTHLSARAIDEYTAPDPFLHCHAYAFNATYDEVEGKIKAAQWQFSKRDAPYYQSIFYKKLTDKLIDLGYSVRKQGKSFELEGVPPSVIALMSKRTKQVEDFALEHGITGDKAKSELGARTRTAKRKGLTLDQLKADWKRQINAHLADKPIPNTPIRFARTKEPVKTSVIDCIDTILTHSYERASVMPERRLLAHAYMHSLGNRNTSIIDIDSAFKSDKRIIHVKDNHQTMCTTTAVLKEEQHMVSLAQNGIGVMKPLYSQMPETNLEGQQYDVAKHLLTTRDRVSIYMGAAGSGKTTLMKEVVPLIERTGCKVTIVAPTAQASRIVLGKDFKDAETVAKLLIDEKIQRQLQDGILWMDEAGLSDNKQMIACLELAKKYNARVVLGGDTRQHSAVSRGQALKILNTVGGIKAAEVNKIYRQRDLVYREAVEDMAKGKMKDALTKLDRIEAIKEIDPLKPNEQLVSDYTSALKKGKSALIVSPTHEQIGKVTKDVRLELRKMNLIGKHETQFTRLRNLNLTEAEKSDWRNFQPDQVVQFMQNLPKIKRGSQYKISEVENGKVKLVNKDGEISMLPLDKANKFNVYQPSEMQLSKGDKVRITQNSYDVKGKRVDNGQALQLKRINNEGCPIYVSEKSDTEYQFEKDFGHIDYNYCTTSHASQGHTVDETFVSMPVSTLMAADSKQFYVSTSRGKEAVHIYTDDKVELLKIVQVDKKELSAIELMQKGQQRDYALGLRKDNEPEKAKQFTKEKQLNYEPEL</sequence>
<name>A0A1I0TSR8_9SPHI</name>
<evidence type="ECO:0000259" key="2">
    <source>
        <dbReference type="Pfam" id="PF08751"/>
    </source>
</evidence>
<accession>A0A1I0TSR8</accession>
<feature type="region of interest" description="Disordered" evidence="1">
    <location>
        <begin position="878"/>
        <end position="903"/>
    </location>
</feature>
<dbReference type="Gene3D" id="2.30.30.940">
    <property type="match status" value="1"/>
</dbReference>
<dbReference type="InterPro" id="IPR027417">
    <property type="entry name" value="P-loop_NTPase"/>
</dbReference>